<reference evidence="1" key="2">
    <citation type="journal article" date="2015" name="Data Brief">
        <title>Shoot transcriptome of the giant reed, Arundo donax.</title>
        <authorList>
            <person name="Barrero R.A."/>
            <person name="Guerrero F.D."/>
            <person name="Moolhuijzen P."/>
            <person name="Goolsby J.A."/>
            <person name="Tidwell J."/>
            <person name="Bellgard S.E."/>
            <person name="Bellgard M.I."/>
        </authorList>
    </citation>
    <scope>NUCLEOTIDE SEQUENCE</scope>
    <source>
        <tissue evidence="1">Shoot tissue taken approximately 20 cm above the soil surface</tissue>
    </source>
</reference>
<organism evidence="1">
    <name type="scientific">Arundo donax</name>
    <name type="common">Giant reed</name>
    <name type="synonym">Donax arundinaceus</name>
    <dbReference type="NCBI Taxonomy" id="35708"/>
    <lineage>
        <taxon>Eukaryota</taxon>
        <taxon>Viridiplantae</taxon>
        <taxon>Streptophyta</taxon>
        <taxon>Embryophyta</taxon>
        <taxon>Tracheophyta</taxon>
        <taxon>Spermatophyta</taxon>
        <taxon>Magnoliopsida</taxon>
        <taxon>Liliopsida</taxon>
        <taxon>Poales</taxon>
        <taxon>Poaceae</taxon>
        <taxon>PACMAD clade</taxon>
        <taxon>Arundinoideae</taxon>
        <taxon>Arundineae</taxon>
        <taxon>Arundo</taxon>
    </lineage>
</organism>
<accession>A0A0A9EUK0</accession>
<dbReference type="AlphaFoldDB" id="A0A0A9EUK0"/>
<name>A0A0A9EUK0_ARUDO</name>
<reference evidence="1" key="1">
    <citation type="submission" date="2014-09" db="EMBL/GenBank/DDBJ databases">
        <authorList>
            <person name="Magalhaes I.L.F."/>
            <person name="Oliveira U."/>
            <person name="Santos F.R."/>
            <person name="Vidigal T.H.D.A."/>
            <person name="Brescovit A.D."/>
            <person name="Santos A.J."/>
        </authorList>
    </citation>
    <scope>NUCLEOTIDE SEQUENCE</scope>
    <source>
        <tissue evidence="1">Shoot tissue taken approximately 20 cm above the soil surface</tissue>
    </source>
</reference>
<sequence length="43" mass="4957">MTILSDQHKQAFSKNINSFHHATKTYTSSLASSLWKYKNITVK</sequence>
<evidence type="ECO:0000313" key="1">
    <source>
        <dbReference type="EMBL" id="JAE03772.1"/>
    </source>
</evidence>
<dbReference type="EMBL" id="GBRH01194124">
    <property type="protein sequence ID" value="JAE03772.1"/>
    <property type="molecule type" value="Transcribed_RNA"/>
</dbReference>
<proteinExistence type="predicted"/>
<protein>
    <submittedName>
        <fullName evidence="1">Uncharacterized protein</fullName>
    </submittedName>
</protein>